<evidence type="ECO:0000313" key="4">
    <source>
        <dbReference type="Proteomes" id="UP001056336"/>
    </source>
</evidence>
<feature type="domain" description="Peptidase C14 caspase" evidence="2">
    <location>
        <begin position="6"/>
        <end position="223"/>
    </location>
</feature>
<proteinExistence type="predicted"/>
<dbReference type="EMBL" id="CP097332">
    <property type="protein sequence ID" value="UQX86971.1"/>
    <property type="molecule type" value="Genomic_DNA"/>
</dbReference>
<sequence length="474" mass="49322">MAAKYRALLIGNATYPADEHNLQPLKGPPNDLAALRRALTDQETGLFDEINVTLLSETTSSRALRAIGTFFGSAQREDVLLLYFSGHGKLDQLGRLHLCMQDTDSADLLATAVSSTRINEFAEASRARTLVVVLDCCYAGAFRGGEFSDAVAGPGRYVLTSCRGTQLANDATEADGTSHFTQHLVEGLVGAAVDRDHDGYVDFSDLYAYIDRRLRAEGKQIPQRKVAGDGDIALAKRQGAPTADPPPGPPVRSDPATGRARSAGRDRWIGRRTTLAGVSVLAAAGLLTTIVLLQGTSGSGGHGHVGTTPNIVDRQYSAASPWRLKIQDAASVDGDPGCAVAIRSASGTTIQLAAGIYDPATFQVAQTGALTLLKNESGCQLAPLAGPGSLPLPATVANSRGDTDAFAVTGMITVTASALTGSTCPVTLRNAADGTVLNFERLTAATQAHQLSTGAARAAYVQHSGCAVLIAAAR</sequence>
<dbReference type="NCBIfam" id="NF047832">
    <property type="entry name" value="caspase_w_EACC1"/>
    <property type="match status" value="1"/>
</dbReference>
<evidence type="ECO:0000256" key="1">
    <source>
        <dbReference type="SAM" id="MobiDB-lite"/>
    </source>
</evidence>
<dbReference type="RefSeq" id="WP_249769384.1">
    <property type="nucleotide sequence ID" value="NZ_CP097332.1"/>
</dbReference>
<feature type="region of interest" description="Disordered" evidence="1">
    <location>
        <begin position="237"/>
        <end position="266"/>
    </location>
</feature>
<accession>A0ABY4QVS7</accession>
<dbReference type="Gene3D" id="3.40.50.1460">
    <property type="match status" value="1"/>
</dbReference>
<dbReference type="InterPro" id="IPR029030">
    <property type="entry name" value="Caspase-like_dom_sf"/>
</dbReference>
<dbReference type="Proteomes" id="UP001056336">
    <property type="component" value="Chromosome"/>
</dbReference>
<evidence type="ECO:0000313" key="3">
    <source>
        <dbReference type="EMBL" id="UQX86971.1"/>
    </source>
</evidence>
<reference evidence="3" key="1">
    <citation type="journal article" date="2018" name="Int. J. Syst. Evol. Microbiol.">
        <title>Jatrophihabitans telluris sp. nov., isolated from sediment soil of lava forest wetlands and the emended description of the genus Jatrophihabitans.</title>
        <authorList>
            <person name="Lee K.C."/>
            <person name="Suh M.K."/>
            <person name="Eom M.K."/>
            <person name="Kim K.K."/>
            <person name="Kim J.S."/>
            <person name="Kim D.S."/>
            <person name="Ko S.H."/>
            <person name="Shin Y.K."/>
            <person name="Lee J.S."/>
        </authorList>
    </citation>
    <scope>NUCLEOTIDE SEQUENCE</scope>
    <source>
        <strain evidence="3">N237</strain>
    </source>
</reference>
<protein>
    <submittedName>
        <fullName evidence="3">Caspase family protein</fullName>
    </submittedName>
</protein>
<name>A0ABY4QVS7_9ACTN</name>
<gene>
    <name evidence="3" type="ORF">M6D93_11705</name>
</gene>
<dbReference type="Pfam" id="PF00656">
    <property type="entry name" value="Peptidase_C14"/>
    <property type="match status" value="1"/>
</dbReference>
<dbReference type="InterPro" id="IPR011600">
    <property type="entry name" value="Pept_C14_caspase"/>
</dbReference>
<evidence type="ECO:0000259" key="2">
    <source>
        <dbReference type="Pfam" id="PF00656"/>
    </source>
</evidence>
<dbReference type="SUPFAM" id="SSF52129">
    <property type="entry name" value="Caspase-like"/>
    <property type="match status" value="1"/>
</dbReference>
<reference evidence="3" key="2">
    <citation type="submission" date="2022-05" db="EMBL/GenBank/DDBJ databases">
        <authorList>
            <person name="Kim J.-S."/>
            <person name="Lee K."/>
            <person name="Suh M."/>
            <person name="Eom M."/>
            <person name="Kim J.-S."/>
            <person name="Kim D.-S."/>
            <person name="Ko S.-H."/>
            <person name="Shin Y."/>
            <person name="Lee J.-S."/>
        </authorList>
    </citation>
    <scope>NUCLEOTIDE SEQUENCE</scope>
    <source>
        <strain evidence="3">N237</strain>
    </source>
</reference>
<dbReference type="InterPro" id="IPR018247">
    <property type="entry name" value="EF_Hand_1_Ca_BS"/>
</dbReference>
<keyword evidence="4" id="KW-1185">Reference proteome</keyword>
<organism evidence="3 4">
    <name type="scientific">Jatrophihabitans telluris</name>
    <dbReference type="NCBI Taxonomy" id="2038343"/>
    <lineage>
        <taxon>Bacteria</taxon>
        <taxon>Bacillati</taxon>
        <taxon>Actinomycetota</taxon>
        <taxon>Actinomycetes</taxon>
        <taxon>Jatrophihabitantales</taxon>
        <taxon>Jatrophihabitantaceae</taxon>
        <taxon>Jatrophihabitans</taxon>
    </lineage>
</organism>
<dbReference type="PROSITE" id="PS00018">
    <property type="entry name" value="EF_HAND_1"/>
    <property type="match status" value="1"/>
</dbReference>
<feature type="compositionally biased region" description="Pro residues" evidence="1">
    <location>
        <begin position="243"/>
        <end position="252"/>
    </location>
</feature>